<evidence type="ECO:0000313" key="4">
    <source>
        <dbReference type="Proteomes" id="UP000015729"/>
    </source>
</evidence>
<sequence>NLAARHANGDYLLMLSPHAVLHQADWLQGLLNHAQRPEVGIVGPRILTPQGNILYAGMVMGMDGLAGRPFINYP</sequence>
<organism evidence="3 4">
    <name type="scientific">Pseudomonas syringae pv. actinidiae ICMP 18807</name>
    <dbReference type="NCBI Taxonomy" id="1194404"/>
    <lineage>
        <taxon>Bacteria</taxon>
        <taxon>Pseudomonadati</taxon>
        <taxon>Pseudomonadota</taxon>
        <taxon>Gammaproteobacteria</taxon>
        <taxon>Pseudomonadales</taxon>
        <taxon>Pseudomonadaceae</taxon>
        <taxon>Pseudomonas</taxon>
        <taxon>Pseudomonas syringae</taxon>
    </lineage>
</organism>
<feature type="domain" description="Glycosyltransferase 2-like" evidence="2">
    <location>
        <begin position="1"/>
        <end position="52"/>
    </location>
</feature>
<keyword evidence="3" id="KW-0808">Transferase</keyword>
<gene>
    <name evidence="3" type="ORF">A244_14557</name>
</gene>
<proteinExistence type="predicted"/>
<dbReference type="InterPro" id="IPR029044">
    <property type="entry name" value="Nucleotide-diphossugar_trans"/>
</dbReference>
<dbReference type="Proteomes" id="UP000015729">
    <property type="component" value="Unassembled WGS sequence"/>
</dbReference>
<dbReference type="EMBL" id="AOKG01000980">
    <property type="protein sequence ID" value="EPN55848.1"/>
    <property type="molecule type" value="Genomic_DNA"/>
</dbReference>
<evidence type="ECO:0000313" key="3">
    <source>
        <dbReference type="EMBL" id="EPN55848.1"/>
    </source>
</evidence>
<evidence type="ECO:0000259" key="2">
    <source>
        <dbReference type="Pfam" id="PF00535"/>
    </source>
</evidence>
<dbReference type="PATRIC" id="fig|1194404.4.peg.3005"/>
<dbReference type="SUPFAM" id="SSF53448">
    <property type="entry name" value="Nucleotide-diphospho-sugar transferases"/>
    <property type="match status" value="1"/>
</dbReference>
<dbReference type="InterPro" id="IPR001173">
    <property type="entry name" value="Glyco_trans_2-like"/>
</dbReference>
<dbReference type="Pfam" id="PF00535">
    <property type="entry name" value="Glycos_transf_2"/>
    <property type="match status" value="1"/>
</dbReference>
<feature type="non-terminal residue" evidence="3">
    <location>
        <position position="1"/>
    </location>
</feature>
<keyword evidence="1" id="KW-0472">Membrane</keyword>
<dbReference type="GO" id="GO:0016740">
    <property type="term" value="F:transferase activity"/>
    <property type="evidence" value="ECO:0007669"/>
    <property type="project" value="UniProtKB-KW"/>
</dbReference>
<protein>
    <submittedName>
        <fullName evidence="3">Glycosyl transferase family protein</fullName>
    </submittedName>
</protein>
<feature type="non-terminal residue" evidence="3">
    <location>
        <position position="74"/>
    </location>
</feature>
<keyword evidence="1" id="KW-0997">Cell inner membrane</keyword>
<comment type="caution">
    <text evidence="3">The sequence shown here is derived from an EMBL/GenBank/DDBJ whole genome shotgun (WGS) entry which is preliminary data.</text>
</comment>
<evidence type="ECO:0000256" key="1">
    <source>
        <dbReference type="ARBA" id="ARBA00022519"/>
    </source>
</evidence>
<dbReference type="Gene3D" id="3.90.550.10">
    <property type="entry name" value="Spore Coat Polysaccharide Biosynthesis Protein SpsA, Chain A"/>
    <property type="match status" value="1"/>
</dbReference>
<name>S6VNY6_PSESF</name>
<accession>S6VNY6</accession>
<reference evidence="3 4" key="1">
    <citation type="journal article" date="2013" name="PLoS Pathog.">
        <title>Genomic analysis of the Kiwifruit pathogen Pseudomonas syringae pv. actinidiae provides insight into the origins of an emergent plant disease.</title>
        <authorList>
            <person name="McCann H.C."/>
            <person name="Rikkerink E.H."/>
            <person name="Bertels F."/>
            <person name="Fiers M."/>
            <person name="Lu A."/>
            <person name="Rees-George J."/>
            <person name="Andersen M.T."/>
            <person name="Gleave A.P."/>
            <person name="Haubold B."/>
            <person name="Wohlers M.W."/>
            <person name="Guttman D.S."/>
            <person name="Wang P.W."/>
            <person name="Straub C."/>
            <person name="Vanneste J.L."/>
            <person name="Rainey P.B."/>
            <person name="Templeton M.D."/>
        </authorList>
    </citation>
    <scope>NUCLEOTIDE SEQUENCE [LARGE SCALE GENOMIC DNA]</scope>
    <source>
        <strain evidence="3 4">ICMP 18807</strain>
    </source>
</reference>
<dbReference type="AlphaFoldDB" id="S6VNY6"/>
<keyword evidence="1" id="KW-1003">Cell membrane</keyword>